<dbReference type="InterPro" id="IPR016195">
    <property type="entry name" value="Pol/histidinol_Pase-like"/>
</dbReference>
<feature type="non-terminal residue" evidence="2">
    <location>
        <position position="79"/>
    </location>
</feature>
<dbReference type="InterPro" id="IPR003141">
    <property type="entry name" value="Pol/His_phosphatase_N"/>
</dbReference>
<organism evidence="2">
    <name type="scientific">human gut metagenome</name>
    <dbReference type="NCBI Taxonomy" id="408170"/>
    <lineage>
        <taxon>unclassified sequences</taxon>
        <taxon>metagenomes</taxon>
        <taxon>organismal metagenomes</taxon>
    </lineage>
</organism>
<dbReference type="SUPFAM" id="SSF89550">
    <property type="entry name" value="PHP domain-like"/>
    <property type="match status" value="1"/>
</dbReference>
<dbReference type="EMBL" id="AJWY01000609">
    <property type="protein sequence ID" value="EKC80930.1"/>
    <property type="molecule type" value="Genomic_DNA"/>
</dbReference>
<evidence type="ECO:0000313" key="2">
    <source>
        <dbReference type="EMBL" id="EKC80930.1"/>
    </source>
</evidence>
<evidence type="ECO:0000259" key="1">
    <source>
        <dbReference type="SMART" id="SM00481"/>
    </source>
</evidence>
<comment type="caution">
    <text evidence="2">The sequence shown here is derived from an EMBL/GenBank/DDBJ whole genome shotgun (WGS) entry which is preliminary data.</text>
</comment>
<sequence length="79" mass="8836">MPETTPHQPQRQFTHLHLHTEYSLLDGACRIDRLFDYIKQLGQTAVAITDHGVMYGCVAFYDAAKAAGIKPIIGCEVYV</sequence>
<gene>
    <name evidence="2" type="ORF">LEA_00866</name>
</gene>
<dbReference type="GO" id="GO:0006260">
    <property type="term" value="P:DNA replication"/>
    <property type="evidence" value="ECO:0007669"/>
    <property type="project" value="InterPro"/>
</dbReference>
<dbReference type="Gene3D" id="3.20.20.140">
    <property type="entry name" value="Metal-dependent hydrolases"/>
    <property type="match status" value="1"/>
</dbReference>
<dbReference type="PANTHER" id="PTHR32294">
    <property type="entry name" value="DNA POLYMERASE III SUBUNIT ALPHA"/>
    <property type="match status" value="1"/>
</dbReference>
<dbReference type="Pfam" id="PF02811">
    <property type="entry name" value="PHP"/>
    <property type="match status" value="1"/>
</dbReference>
<reference evidence="2" key="1">
    <citation type="journal article" date="2013" name="Environ. Microbiol.">
        <title>Microbiota from the distal guts of lean and obese adolescents exhibit partial functional redundancy besides clear differences in community structure.</title>
        <authorList>
            <person name="Ferrer M."/>
            <person name="Ruiz A."/>
            <person name="Lanza F."/>
            <person name="Haange S.B."/>
            <person name="Oberbach A."/>
            <person name="Till H."/>
            <person name="Bargiela R."/>
            <person name="Campoy C."/>
            <person name="Segura M.T."/>
            <person name="Richter M."/>
            <person name="von Bergen M."/>
            <person name="Seifert J."/>
            <person name="Suarez A."/>
        </authorList>
    </citation>
    <scope>NUCLEOTIDE SEQUENCE</scope>
</reference>
<proteinExistence type="predicted"/>
<dbReference type="AlphaFoldDB" id="K1URN1"/>
<dbReference type="InterPro" id="IPR004013">
    <property type="entry name" value="PHP_dom"/>
</dbReference>
<name>K1URN1_9ZZZZ</name>
<feature type="domain" description="Polymerase/histidinol phosphatase N-terminal" evidence="1">
    <location>
        <begin position="14"/>
        <end position="79"/>
    </location>
</feature>
<dbReference type="SMART" id="SM00481">
    <property type="entry name" value="POLIIIAc"/>
    <property type="match status" value="1"/>
</dbReference>
<protein>
    <submittedName>
        <fullName evidence="2">Protein containing Polymerase and histidinol phosphatase</fullName>
    </submittedName>
</protein>
<dbReference type="InterPro" id="IPR004805">
    <property type="entry name" value="DnaE2/DnaE/PolC"/>
</dbReference>
<accession>K1URN1</accession>
<dbReference type="GO" id="GO:0008408">
    <property type="term" value="F:3'-5' exonuclease activity"/>
    <property type="evidence" value="ECO:0007669"/>
    <property type="project" value="InterPro"/>
</dbReference>
<dbReference type="PANTHER" id="PTHR32294:SF0">
    <property type="entry name" value="DNA POLYMERASE III SUBUNIT ALPHA"/>
    <property type="match status" value="1"/>
</dbReference>